<organism evidence="3 4">
    <name type="scientific">Ensete ventricosum</name>
    <name type="common">Abyssinian banana</name>
    <name type="synonym">Musa ensete</name>
    <dbReference type="NCBI Taxonomy" id="4639"/>
    <lineage>
        <taxon>Eukaryota</taxon>
        <taxon>Viridiplantae</taxon>
        <taxon>Streptophyta</taxon>
        <taxon>Embryophyta</taxon>
        <taxon>Tracheophyta</taxon>
        <taxon>Spermatophyta</taxon>
        <taxon>Magnoliopsida</taxon>
        <taxon>Liliopsida</taxon>
        <taxon>Zingiberales</taxon>
        <taxon>Musaceae</taxon>
        <taxon>Ensete</taxon>
    </lineage>
</organism>
<feature type="region of interest" description="Disordered" evidence="1">
    <location>
        <begin position="140"/>
        <end position="160"/>
    </location>
</feature>
<evidence type="ECO:0008006" key="5">
    <source>
        <dbReference type="Google" id="ProtNLM"/>
    </source>
</evidence>
<feature type="signal peptide" evidence="2">
    <location>
        <begin position="1"/>
        <end position="28"/>
    </location>
</feature>
<evidence type="ECO:0000256" key="2">
    <source>
        <dbReference type="SAM" id="SignalP"/>
    </source>
</evidence>
<name>A0A426YWW0_ENSVE</name>
<dbReference type="AlphaFoldDB" id="A0A426YWW0"/>
<gene>
    <name evidence="3" type="ORF">B296_00043010</name>
</gene>
<feature type="chain" id="PRO_5019337641" description="SMP domain-containing protein" evidence="2">
    <location>
        <begin position="29"/>
        <end position="365"/>
    </location>
</feature>
<comment type="caution">
    <text evidence="3">The sequence shown here is derived from an EMBL/GenBank/DDBJ whole genome shotgun (WGS) entry which is preliminary data.</text>
</comment>
<dbReference type="EMBL" id="AMZH03009728">
    <property type="protein sequence ID" value="RRT56220.1"/>
    <property type="molecule type" value="Genomic_DNA"/>
</dbReference>
<sequence>MGSPYLSSLSSLLLTILLHLTMSSVVLATRRAPAGKGCRACPPYLCQVGRMIADPSMPASGRLPHVRSAMLAGQLSGGARTWQPVLRGRGGQRGLGKRSDRAELGKGTGRVSGSGIDSTEQELGKGLVGFHIRELIRPSRSSGTDWTERGSGMIRPSRSSGLFGRVNSSTNPEGLAEKVNSGINLGDLAEKANSGTNPGDLAERTASGINPEDLAERVNSGINPGDLAKRATSGTNPRDLAERVNSGMNPEDLAEKVNSSTNLGDLAEKVNSGTNPEDLVEKVNSGTNPGDLAERVNSGTNSEDFIEKADHDLDMAVTEGSLAMIRRRYSISVKFGLHVPQLGQRPYSSDAPDMCISVDALEADL</sequence>
<evidence type="ECO:0000313" key="3">
    <source>
        <dbReference type="EMBL" id="RRT56220.1"/>
    </source>
</evidence>
<accession>A0A426YWW0</accession>
<keyword evidence="2" id="KW-0732">Signal</keyword>
<reference evidence="3 4" key="1">
    <citation type="journal article" date="2014" name="Agronomy (Basel)">
        <title>A Draft Genome Sequence for Ensete ventricosum, the Drought-Tolerant Tree Against Hunger.</title>
        <authorList>
            <person name="Harrison J."/>
            <person name="Moore K.A."/>
            <person name="Paszkiewicz K."/>
            <person name="Jones T."/>
            <person name="Grant M."/>
            <person name="Ambacheew D."/>
            <person name="Muzemil S."/>
            <person name="Studholme D.J."/>
        </authorList>
    </citation>
    <scope>NUCLEOTIDE SEQUENCE [LARGE SCALE GENOMIC DNA]</scope>
</reference>
<protein>
    <recommendedName>
        <fullName evidence="5">SMP domain-containing protein</fullName>
    </recommendedName>
</protein>
<evidence type="ECO:0000256" key="1">
    <source>
        <dbReference type="SAM" id="MobiDB-lite"/>
    </source>
</evidence>
<dbReference type="Proteomes" id="UP000287651">
    <property type="component" value="Unassembled WGS sequence"/>
</dbReference>
<feature type="region of interest" description="Disordered" evidence="1">
    <location>
        <begin position="82"/>
        <end position="120"/>
    </location>
</feature>
<evidence type="ECO:0000313" key="4">
    <source>
        <dbReference type="Proteomes" id="UP000287651"/>
    </source>
</evidence>
<proteinExistence type="predicted"/>
<feature type="region of interest" description="Disordered" evidence="1">
    <location>
        <begin position="219"/>
        <end position="245"/>
    </location>
</feature>